<dbReference type="AlphaFoldDB" id="A0A1H2K0B5"/>
<dbReference type="EMBL" id="LT629791">
    <property type="protein sequence ID" value="SDU62134.1"/>
    <property type="molecule type" value="Genomic_DNA"/>
</dbReference>
<evidence type="ECO:0000313" key="3">
    <source>
        <dbReference type="Proteomes" id="UP000182977"/>
    </source>
</evidence>
<feature type="signal peptide" evidence="1">
    <location>
        <begin position="1"/>
        <end position="29"/>
    </location>
</feature>
<protein>
    <submittedName>
        <fullName evidence="2">Uncharacterized protein</fullName>
    </submittedName>
</protein>
<dbReference type="Proteomes" id="UP000182977">
    <property type="component" value="Chromosome I"/>
</dbReference>
<keyword evidence="3" id="KW-1185">Reference proteome</keyword>
<feature type="chain" id="PRO_5009278003" evidence="1">
    <location>
        <begin position="30"/>
        <end position="320"/>
    </location>
</feature>
<evidence type="ECO:0000313" key="2">
    <source>
        <dbReference type="EMBL" id="SDU62134.1"/>
    </source>
</evidence>
<proteinExistence type="predicted"/>
<dbReference type="STRING" id="419479.SAMN04488563_3281"/>
<gene>
    <name evidence="2" type="ORF">SAMN04488563_3281</name>
</gene>
<dbReference type="OrthoDB" id="839202at2"/>
<accession>A0A1H2K0B5</accession>
<evidence type="ECO:0000256" key="1">
    <source>
        <dbReference type="SAM" id="SignalP"/>
    </source>
</evidence>
<dbReference type="SUPFAM" id="SSF101898">
    <property type="entry name" value="NHL repeat"/>
    <property type="match status" value="1"/>
</dbReference>
<dbReference type="InterPro" id="IPR006311">
    <property type="entry name" value="TAT_signal"/>
</dbReference>
<sequence length="320" mass="35222">MIRRRKVATAFAVATTAAALGTLLVSAQAAPAAPAAPTAPKTAASGADQVLPGTEVARYDAFDANQGVAVDGRYFYAVNNRTITKHDRRSGEPLLQFAGDEDGPIEHLDSGVVHNGRLYAAHSNYSEYPMESSIEVFDTRTMRHVGTHSFGIYRGSLTWLDRHDGAWWATFANYDRPRNGTEDVPYGETYNTQVVKLDDDFQVVESWTIPKEILDRFDDMSNSGGSWGPDGRLWLTGHDLPEAYVMQLPQAGGELEWVATITLPGIQGQGIAWDDARQNSTLWGISRNSSEVLSYRIPVNDIVESDEDPWQVNGPGEFEQ</sequence>
<dbReference type="RefSeq" id="WP_046768020.1">
    <property type="nucleotide sequence ID" value="NZ_KQ061224.1"/>
</dbReference>
<name>A0A1H2K0B5_9ACTN</name>
<reference evidence="3" key="1">
    <citation type="submission" date="2016-10" db="EMBL/GenBank/DDBJ databases">
        <authorList>
            <person name="Varghese N."/>
            <person name="Submissions S."/>
        </authorList>
    </citation>
    <scope>NUCLEOTIDE SEQUENCE [LARGE SCALE GENOMIC DNA]</scope>
    <source>
        <strain evidence="3">DSM 45079</strain>
    </source>
</reference>
<dbReference type="PROSITE" id="PS51318">
    <property type="entry name" value="TAT"/>
    <property type="match status" value="1"/>
</dbReference>
<organism evidence="2 3">
    <name type="scientific">Jiangella alkaliphila</name>
    <dbReference type="NCBI Taxonomy" id="419479"/>
    <lineage>
        <taxon>Bacteria</taxon>
        <taxon>Bacillati</taxon>
        <taxon>Actinomycetota</taxon>
        <taxon>Actinomycetes</taxon>
        <taxon>Jiangellales</taxon>
        <taxon>Jiangellaceae</taxon>
        <taxon>Jiangella</taxon>
    </lineage>
</organism>
<keyword evidence="1" id="KW-0732">Signal</keyword>